<dbReference type="InterPro" id="IPR029787">
    <property type="entry name" value="Nucleotide_cyclase"/>
</dbReference>
<evidence type="ECO:0000256" key="3">
    <source>
        <dbReference type="ARBA" id="ARBA00022475"/>
    </source>
</evidence>
<dbReference type="AlphaFoldDB" id="A0A2P2DVJ8"/>
<dbReference type="InterPro" id="IPR050697">
    <property type="entry name" value="Adenylyl/Guanylyl_Cyclase_3/4"/>
</dbReference>
<dbReference type="FunFam" id="3.30.70.1230:FF:000016">
    <property type="entry name" value="Adenylate/guanylate cyclase domain-containing protein"/>
    <property type="match status" value="1"/>
</dbReference>
<feature type="transmembrane region" description="Helical" evidence="7">
    <location>
        <begin position="20"/>
        <end position="41"/>
    </location>
</feature>
<dbReference type="GO" id="GO:0006171">
    <property type="term" value="P:cAMP biosynthetic process"/>
    <property type="evidence" value="ECO:0007669"/>
    <property type="project" value="TreeGrafter"/>
</dbReference>
<dbReference type="CDD" id="cd07302">
    <property type="entry name" value="CHD"/>
    <property type="match status" value="1"/>
</dbReference>
<name>A0A2P2DVJ8_9LEPT</name>
<dbReference type="PANTHER" id="PTHR43081:SF1">
    <property type="entry name" value="ADENYLATE CYCLASE, TERMINAL-DIFFERENTIATION SPECIFIC"/>
    <property type="match status" value="1"/>
</dbReference>
<evidence type="ECO:0000256" key="7">
    <source>
        <dbReference type="SAM" id="Phobius"/>
    </source>
</evidence>
<comment type="similarity">
    <text evidence="2">Belongs to the adenylyl cyclase class-3 family.</text>
</comment>
<dbReference type="OrthoDB" id="9806704at2"/>
<proteinExistence type="inferred from homology"/>
<dbReference type="PANTHER" id="PTHR43081">
    <property type="entry name" value="ADENYLATE CYCLASE, TERMINAL-DIFFERENTIATION SPECIFIC-RELATED"/>
    <property type="match status" value="1"/>
</dbReference>
<evidence type="ECO:0000256" key="2">
    <source>
        <dbReference type="ARBA" id="ARBA00005381"/>
    </source>
</evidence>
<evidence type="ECO:0000259" key="8">
    <source>
        <dbReference type="PROSITE" id="PS50125"/>
    </source>
</evidence>
<accession>A0A2P2DVJ8</accession>
<keyword evidence="10" id="KW-1185">Reference proteome</keyword>
<feature type="transmembrane region" description="Helical" evidence="7">
    <location>
        <begin position="53"/>
        <end position="83"/>
    </location>
</feature>
<evidence type="ECO:0000313" key="9">
    <source>
        <dbReference type="EMBL" id="GBF48645.1"/>
    </source>
</evidence>
<organism evidence="9 10">
    <name type="scientific">Leptospira ryugenii</name>
    <dbReference type="NCBI Taxonomy" id="1917863"/>
    <lineage>
        <taxon>Bacteria</taxon>
        <taxon>Pseudomonadati</taxon>
        <taxon>Spirochaetota</taxon>
        <taxon>Spirochaetia</taxon>
        <taxon>Leptospirales</taxon>
        <taxon>Leptospiraceae</taxon>
        <taxon>Leptospira</taxon>
    </lineage>
</organism>
<dbReference type="GO" id="GO:0030313">
    <property type="term" value="C:cell envelope"/>
    <property type="evidence" value="ECO:0007669"/>
    <property type="project" value="UniProtKB-SubCell"/>
</dbReference>
<dbReference type="Proteomes" id="UP000245133">
    <property type="component" value="Unassembled WGS sequence"/>
</dbReference>
<evidence type="ECO:0000313" key="10">
    <source>
        <dbReference type="Proteomes" id="UP000245133"/>
    </source>
</evidence>
<comment type="caution">
    <text evidence="9">The sequence shown here is derived from an EMBL/GenBank/DDBJ whole genome shotgun (WGS) entry which is preliminary data.</text>
</comment>
<dbReference type="GO" id="GO:0035556">
    <property type="term" value="P:intracellular signal transduction"/>
    <property type="evidence" value="ECO:0007669"/>
    <property type="project" value="InterPro"/>
</dbReference>
<evidence type="ECO:0000256" key="5">
    <source>
        <dbReference type="ARBA" id="ARBA00022989"/>
    </source>
</evidence>
<dbReference type="RefSeq" id="WP_108972697.1">
    <property type="nucleotide sequence ID" value="NZ_BFBB01000002.1"/>
</dbReference>
<reference evidence="9 10" key="1">
    <citation type="submission" date="2018-02" db="EMBL/GenBank/DDBJ databases">
        <title>Novel Leptospira species isolated from soil and water in Japan.</title>
        <authorList>
            <person name="Nakao R."/>
            <person name="Masuzawa T."/>
        </authorList>
    </citation>
    <scope>NUCLEOTIDE SEQUENCE [LARGE SCALE GENOMIC DNA]</scope>
    <source>
        <strain evidence="9 10">YH101</strain>
    </source>
</reference>
<protein>
    <submittedName>
        <fullName evidence="9">Adenylate/guanylate cyclase catalytic domain protein</fullName>
    </submittedName>
</protein>
<keyword evidence="5 7" id="KW-1133">Transmembrane helix</keyword>
<gene>
    <name evidence="9" type="ORF">LPTSP4_01450</name>
</gene>
<dbReference type="Gene3D" id="3.30.70.1230">
    <property type="entry name" value="Nucleotide cyclase"/>
    <property type="match status" value="1"/>
</dbReference>
<dbReference type="EMBL" id="BFBB01000002">
    <property type="protein sequence ID" value="GBF48645.1"/>
    <property type="molecule type" value="Genomic_DNA"/>
</dbReference>
<keyword evidence="4 7" id="KW-0812">Transmembrane</keyword>
<dbReference type="Pfam" id="PF00211">
    <property type="entry name" value="Guanylate_cyc"/>
    <property type="match status" value="1"/>
</dbReference>
<evidence type="ECO:0000256" key="1">
    <source>
        <dbReference type="ARBA" id="ARBA00004196"/>
    </source>
</evidence>
<dbReference type="InterPro" id="IPR001054">
    <property type="entry name" value="A/G_cyclase"/>
</dbReference>
<sequence>MKIFGKDTHAHLRWPTKSQFWITGIGLIIASIAHYMSFLFLDIFSQAVTLRLYYVIVIYGASTSGLALGFISGGFAALLHYFIMQFPVGHGTEVAIHIEHHVEIPFLFLLGIITGAIRDHEIHEREQKNEINQHFGSYVSTEVRDDILKGNSGLGGDEVEVTILFADIRNFTSLSEKHTPTEVVTMLNQYFSEMVRCINEHGGTVNKFIGDGIMAVFGAPRSLENHALSAVLAAHKMFTRLQAHNNLKVANGEPTFAIGIGLHSGPVIIGNIGSDTRKEYTVIGDTVNIASRVEGMTKVYSKSLILTEGVKNLLPSNLEVREIDTVTLKGRSTPCILYEPII</sequence>
<comment type="subcellular location">
    <subcellularLocation>
        <location evidence="1">Cell envelope</location>
    </subcellularLocation>
</comment>
<dbReference type="SUPFAM" id="SSF55073">
    <property type="entry name" value="Nucleotide cyclase"/>
    <property type="match status" value="1"/>
</dbReference>
<feature type="domain" description="Guanylate cyclase" evidence="8">
    <location>
        <begin position="162"/>
        <end position="294"/>
    </location>
</feature>
<dbReference type="PROSITE" id="PS50125">
    <property type="entry name" value="GUANYLATE_CYCLASE_2"/>
    <property type="match status" value="1"/>
</dbReference>
<evidence type="ECO:0000256" key="4">
    <source>
        <dbReference type="ARBA" id="ARBA00022692"/>
    </source>
</evidence>
<dbReference type="GO" id="GO:0004016">
    <property type="term" value="F:adenylate cyclase activity"/>
    <property type="evidence" value="ECO:0007669"/>
    <property type="project" value="UniProtKB-ARBA"/>
</dbReference>
<keyword evidence="3" id="KW-1003">Cell membrane</keyword>
<dbReference type="SMART" id="SM00044">
    <property type="entry name" value="CYCc"/>
    <property type="match status" value="1"/>
</dbReference>
<evidence type="ECO:0000256" key="6">
    <source>
        <dbReference type="ARBA" id="ARBA00023136"/>
    </source>
</evidence>
<keyword evidence="6 7" id="KW-0472">Membrane</keyword>